<reference evidence="1" key="1">
    <citation type="journal article" date="2023" name="Science">
        <title>Genome structures resolve the early diversification of teleost fishes.</title>
        <authorList>
            <person name="Parey E."/>
            <person name="Louis A."/>
            <person name="Montfort J."/>
            <person name="Bouchez O."/>
            <person name="Roques C."/>
            <person name="Iampietro C."/>
            <person name="Lluch J."/>
            <person name="Castinel A."/>
            <person name="Donnadieu C."/>
            <person name="Desvignes T."/>
            <person name="Floi Bucao C."/>
            <person name="Jouanno E."/>
            <person name="Wen M."/>
            <person name="Mejri S."/>
            <person name="Dirks R."/>
            <person name="Jansen H."/>
            <person name="Henkel C."/>
            <person name="Chen W.J."/>
            <person name="Zahm M."/>
            <person name="Cabau C."/>
            <person name="Klopp C."/>
            <person name="Thompson A.W."/>
            <person name="Robinson-Rechavi M."/>
            <person name="Braasch I."/>
            <person name="Lecointre G."/>
            <person name="Bobe J."/>
            <person name="Postlethwait J.H."/>
            <person name="Berthelot C."/>
            <person name="Roest Crollius H."/>
            <person name="Guiguen Y."/>
        </authorList>
    </citation>
    <scope>NUCLEOTIDE SEQUENCE</scope>
    <source>
        <strain evidence="1">NC1722</strain>
    </source>
</reference>
<dbReference type="EMBL" id="JAINUG010002342">
    <property type="protein sequence ID" value="KAJ8349231.1"/>
    <property type="molecule type" value="Genomic_DNA"/>
</dbReference>
<dbReference type="InterPro" id="IPR011009">
    <property type="entry name" value="Kinase-like_dom_sf"/>
</dbReference>
<comment type="caution">
    <text evidence="1">The sequence shown here is derived from an EMBL/GenBank/DDBJ whole genome shotgun (WGS) entry which is preliminary data.</text>
</comment>
<sequence length="191" mass="21994">MAELDWSILFPGKSELELVTVEDPEPGFQRDDAAEIADRLCMMDLLKNMLTVNPHKRISARPALHHPFLTLQHLRVEHSYHQYYKYSVQGYKEALVPYHDSVDREHVPSQETLITPRRIVPCKGSYGHSSPAPVYVDPPLCHIICQSFRITMSAWRKLGMLKTLKTWQTTWQTLTTHPVKTGFLQVSTSQI</sequence>
<gene>
    <name evidence="1" type="ORF">AAFF_G00176680</name>
</gene>
<dbReference type="SUPFAM" id="SSF56112">
    <property type="entry name" value="Protein kinase-like (PK-like)"/>
    <property type="match status" value="1"/>
</dbReference>
<name>A0AAD7R096_9TELE</name>
<protein>
    <submittedName>
        <fullName evidence="1">Uncharacterized protein</fullName>
    </submittedName>
</protein>
<evidence type="ECO:0000313" key="1">
    <source>
        <dbReference type="EMBL" id="KAJ8349231.1"/>
    </source>
</evidence>
<proteinExistence type="predicted"/>
<organism evidence="1 2">
    <name type="scientific">Aldrovandia affinis</name>
    <dbReference type="NCBI Taxonomy" id="143900"/>
    <lineage>
        <taxon>Eukaryota</taxon>
        <taxon>Metazoa</taxon>
        <taxon>Chordata</taxon>
        <taxon>Craniata</taxon>
        <taxon>Vertebrata</taxon>
        <taxon>Euteleostomi</taxon>
        <taxon>Actinopterygii</taxon>
        <taxon>Neopterygii</taxon>
        <taxon>Teleostei</taxon>
        <taxon>Notacanthiformes</taxon>
        <taxon>Halosauridae</taxon>
        <taxon>Aldrovandia</taxon>
    </lineage>
</organism>
<dbReference type="AlphaFoldDB" id="A0AAD7R096"/>
<accession>A0AAD7R096</accession>
<keyword evidence="2" id="KW-1185">Reference proteome</keyword>
<evidence type="ECO:0000313" key="2">
    <source>
        <dbReference type="Proteomes" id="UP001221898"/>
    </source>
</evidence>
<dbReference type="Gene3D" id="1.10.510.10">
    <property type="entry name" value="Transferase(Phosphotransferase) domain 1"/>
    <property type="match status" value="1"/>
</dbReference>
<dbReference type="Proteomes" id="UP001221898">
    <property type="component" value="Unassembled WGS sequence"/>
</dbReference>